<evidence type="ECO:0000256" key="3">
    <source>
        <dbReference type="ARBA" id="ARBA00022777"/>
    </source>
</evidence>
<keyword evidence="3 4" id="KW-0418">Kinase</keyword>
<evidence type="ECO:0000313" key="6">
    <source>
        <dbReference type="Proteomes" id="UP000288859"/>
    </source>
</evidence>
<comment type="caution">
    <text evidence="5">The sequence shown here is derived from an EMBL/GenBank/DDBJ whole genome shotgun (WGS) entry which is preliminary data.</text>
</comment>
<dbReference type="CDD" id="cd01428">
    <property type="entry name" value="ADK"/>
    <property type="match status" value="1"/>
</dbReference>
<gene>
    <name evidence="5" type="ORF">B0A52_07682</name>
</gene>
<evidence type="ECO:0000256" key="2">
    <source>
        <dbReference type="ARBA" id="ARBA00022741"/>
    </source>
</evidence>
<dbReference type="Gene3D" id="3.40.50.300">
    <property type="entry name" value="P-loop containing nucleotide triphosphate hydrolases"/>
    <property type="match status" value="1"/>
</dbReference>
<protein>
    <recommendedName>
        <fullName evidence="7">Adenylate kinase</fullName>
    </recommendedName>
</protein>
<evidence type="ECO:0000256" key="4">
    <source>
        <dbReference type="RuleBase" id="RU003330"/>
    </source>
</evidence>
<dbReference type="PRINTS" id="PR00094">
    <property type="entry name" value="ADENYLTKNASE"/>
</dbReference>
<organism evidence="5 6">
    <name type="scientific">Exophiala mesophila</name>
    <name type="common">Black yeast-like fungus</name>
    <dbReference type="NCBI Taxonomy" id="212818"/>
    <lineage>
        <taxon>Eukaryota</taxon>
        <taxon>Fungi</taxon>
        <taxon>Dikarya</taxon>
        <taxon>Ascomycota</taxon>
        <taxon>Pezizomycotina</taxon>
        <taxon>Eurotiomycetes</taxon>
        <taxon>Chaetothyriomycetidae</taxon>
        <taxon>Chaetothyriales</taxon>
        <taxon>Herpotrichiellaceae</taxon>
        <taxon>Exophiala</taxon>
    </lineage>
</organism>
<proteinExistence type="inferred from homology"/>
<dbReference type="InterPro" id="IPR027417">
    <property type="entry name" value="P-loop_NTPase"/>
</dbReference>
<comment type="similarity">
    <text evidence="4">Belongs to the adenylate kinase family.</text>
</comment>
<dbReference type="VEuPathDB" id="FungiDB:PV10_01207"/>
<evidence type="ECO:0000313" key="5">
    <source>
        <dbReference type="EMBL" id="RVX68796.1"/>
    </source>
</evidence>
<dbReference type="InterPro" id="IPR000850">
    <property type="entry name" value="Adenylat/UMP-CMP_kin"/>
</dbReference>
<dbReference type="OrthoDB" id="442176at2759"/>
<keyword evidence="2" id="KW-0547">Nucleotide-binding</keyword>
<dbReference type="EMBL" id="NAJM01000035">
    <property type="protein sequence ID" value="RVX68796.1"/>
    <property type="molecule type" value="Genomic_DNA"/>
</dbReference>
<name>A0A438MYH5_EXOME</name>
<dbReference type="Pfam" id="PF00406">
    <property type="entry name" value="ADK"/>
    <property type="match status" value="1"/>
</dbReference>
<dbReference type="AlphaFoldDB" id="A0A438MYH5"/>
<dbReference type="GO" id="GO:0019205">
    <property type="term" value="F:nucleobase-containing compound kinase activity"/>
    <property type="evidence" value="ECO:0007669"/>
    <property type="project" value="InterPro"/>
</dbReference>
<sequence length="217" mass="24863">MGSMAEAEGPSEKEDHRLSIIFVLGGPGSGKTTQCDRLCGQRGFTRVNINDIVHVETMKETSKWKSIMQDNTKDEDSTSIEMMVEMLKEHLLFQNTQKESNVRFVIDGFPCNLERAKIFEERVTEPVAVIFLDNRERIMTTRCRARALSQPLSMETEPVIAERLQSFQTETKKVIDHYKRRNLLVQVDATGNRDDVQMRLLIAVDSVLRKKGLCRTI</sequence>
<dbReference type="SUPFAM" id="SSF52540">
    <property type="entry name" value="P-loop containing nucleoside triphosphate hydrolases"/>
    <property type="match status" value="1"/>
</dbReference>
<accession>A0A438MYH5</accession>
<keyword evidence="1 4" id="KW-0808">Transferase</keyword>
<dbReference type="PANTHER" id="PTHR23359">
    <property type="entry name" value="NUCLEOTIDE KINASE"/>
    <property type="match status" value="1"/>
</dbReference>
<dbReference type="GO" id="GO:0006139">
    <property type="term" value="P:nucleobase-containing compound metabolic process"/>
    <property type="evidence" value="ECO:0007669"/>
    <property type="project" value="InterPro"/>
</dbReference>
<evidence type="ECO:0008006" key="7">
    <source>
        <dbReference type="Google" id="ProtNLM"/>
    </source>
</evidence>
<evidence type="ECO:0000256" key="1">
    <source>
        <dbReference type="ARBA" id="ARBA00022679"/>
    </source>
</evidence>
<reference evidence="5 6" key="1">
    <citation type="submission" date="2017-03" db="EMBL/GenBank/DDBJ databases">
        <title>Genomes of endolithic fungi from Antarctica.</title>
        <authorList>
            <person name="Coleine C."/>
            <person name="Masonjones S."/>
            <person name="Stajich J.E."/>
        </authorList>
    </citation>
    <scope>NUCLEOTIDE SEQUENCE [LARGE SCALE GENOMIC DNA]</scope>
    <source>
        <strain evidence="5 6">CCFEE 6314</strain>
    </source>
</reference>
<dbReference type="Proteomes" id="UP000288859">
    <property type="component" value="Unassembled WGS sequence"/>
</dbReference>
<dbReference type="GO" id="GO:0005524">
    <property type="term" value="F:ATP binding"/>
    <property type="evidence" value="ECO:0007669"/>
    <property type="project" value="InterPro"/>
</dbReference>